<protein>
    <submittedName>
        <fullName evidence="1">Uncharacterized protein</fullName>
    </submittedName>
</protein>
<evidence type="ECO:0000313" key="1">
    <source>
        <dbReference type="EMBL" id="MDG0813531.1"/>
    </source>
</evidence>
<gene>
    <name evidence="1" type="ORF">OMP40_32755</name>
</gene>
<reference evidence="1" key="1">
    <citation type="submission" date="2022-10" db="EMBL/GenBank/DDBJ databases">
        <title>Comparative genomic analysis of Cohnella hashimotonis sp. nov., isolated from the International Space Station.</title>
        <authorList>
            <person name="Simpson A."/>
            <person name="Venkateswaran K."/>
        </authorList>
    </citation>
    <scope>NUCLEOTIDE SEQUENCE</scope>
    <source>
        <strain evidence="1">DSM 28161</strain>
    </source>
</reference>
<accession>A0A9X4KY81</accession>
<organism evidence="1 2">
    <name type="scientific">Cohnella rhizosphaerae</name>
    <dbReference type="NCBI Taxonomy" id="1457232"/>
    <lineage>
        <taxon>Bacteria</taxon>
        <taxon>Bacillati</taxon>
        <taxon>Bacillota</taxon>
        <taxon>Bacilli</taxon>
        <taxon>Bacillales</taxon>
        <taxon>Paenibacillaceae</taxon>
        <taxon>Cohnella</taxon>
    </lineage>
</organism>
<proteinExistence type="predicted"/>
<sequence>MNDMAFALHNLGYGLNEVATALYNLYSGVQDQVVPQVTDWLSDSRLGYRTEDVTAAVTAIFNVDPFSAMAQSLIRGGYSATQAAVALKTTFASSDAIEMAQGLAAAGYSRENVLAAIFQVYCDGYIYKEGALSTMDAVMAVVYPEVTDRFEATLKASDVRTAKYAISVMKSLGKTLEETIGVLARVYGLDVSAMLEVTLANRQFGLSESGIVDRIGAYYHRDPAALYVGWMAAHQYKAYDVLAIVQYTYSNLDSVAAARLLTEAGYSKESILFAFNYAGFHGDAADAMALVLVQLFGHDDAQSVAAELLRWAYQGSVAYLALKGAFPDKSQGDLLMAMKQAGFTDLYDAMRFSIASGDATAIMQFRNLGLSLSNAHYLLALWQYSMRDTVRYLIEVGYPLADIGRKLQEPDKLVQHLRALKYPFETVVTVVYGADPRPSLMVKYLYDNGYRNIDDLVKALQLVNSNPYEYAISLWFGPGGPWTLPTIAQAIARNSNLTLLQLGQSLMQSYNDRRYFTDMQVYEALKSVSNIGVSFIQSDLDAAISAMLTDLSEGVPFAIMREAGLGSNDAARVMKKLGWGWIPACIQLVQAGYGAGDTWGTLWDVYHNELGFQVLNIMSAVAPLASLGLADNLTTLQSVTRAALRKAMMDYFLRK</sequence>
<keyword evidence="2" id="KW-1185">Reference proteome</keyword>
<dbReference type="AlphaFoldDB" id="A0A9X4KY81"/>
<dbReference type="EMBL" id="JAPDIA010000008">
    <property type="protein sequence ID" value="MDG0813531.1"/>
    <property type="molecule type" value="Genomic_DNA"/>
</dbReference>
<dbReference type="RefSeq" id="WP_277537524.1">
    <property type="nucleotide sequence ID" value="NZ_JAPDIA010000008.1"/>
</dbReference>
<name>A0A9X4KY81_9BACL</name>
<dbReference type="Proteomes" id="UP001153404">
    <property type="component" value="Unassembled WGS sequence"/>
</dbReference>
<comment type="caution">
    <text evidence="1">The sequence shown here is derived from an EMBL/GenBank/DDBJ whole genome shotgun (WGS) entry which is preliminary data.</text>
</comment>
<evidence type="ECO:0000313" key="2">
    <source>
        <dbReference type="Proteomes" id="UP001153404"/>
    </source>
</evidence>